<sequence length="447" mass="48928">MTLEDLLSNAYLALEKAKSRGVETAEVYIVYSEKKGVELHNNKVNRIYTATDAGLGVRVAIGRKVGFSYTNILDENFIVKAIENAISSAKSIPEDIYWMGLPAKEATVGGDIYSPKIAYTDISKLVEVSKTMLSSAVEDKRITVVYGGSSTSVNSKVVVNSEGIEAATRSTVAGVTLELVANEAGDTTPVVFDLLFSRVEVPDYSIVVSKALEKALKSLHPVKLEKQEIPVVFTQIALEELWNFTLMLSLRADAVATKRSPFHNLLNQEIASTNLTLIDNGILPLGLYTESYDDEGVPRRSTTIIEKGILKNFIADTYWGRRMGLKSTGNAVRTSYSQSVRIGFTNLIVELGTTKPEEVINDLSYGLLVDGLQGAHSSNPESGEFSVVATPAWLIQKGEVKPVRGVMLAGNAYELLKKVYVICNNVEQKGHLVAPWIVFESIRTIQR</sequence>
<proteinExistence type="predicted"/>
<dbReference type="InterPro" id="IPR045569">
    <property type="entry name" value="Metalloprtase-TldD/E_C"/>
</dbReference>
<feature type="domain" description="Metalloprotease TldD/E central" evidence="3">
    <location>
        <begin position="121"/>
        <end position="219"/>
    </location>
</feature>
<dbReference type="SUPFAM" id="SSF111283">
    <property type="entry name" value="Putative modulator of DNA gyrase, PmbA/TldD"/>
    <property type="match status" value="1"/>
</dbReference>
<dbReference type="Pfam" id="PF01523">
    <property type="entry name" value="PmbA_TldD_1st"/>
    <property type="match status" value="1"/>
</dbReference>
<evidence type="ECO:0000259" key="1">
    <source>
        <dbReference type="Pfam" id="PF01523"/>
    </source>
</evidence>
<dbReference type="InterPro" id="IPR035068">
    <property type="entry name" value="TldD/PmbA_N"/>
</dbReference>
<dbReference type="Pfam" id="PF19289">
    <property type="entry name" value="PmbA_TldD_3rd"/>
    <property type="match status" value="1"/>
</dbReference>
<feature type="domain" description="Metalloprotease TldD/E C-terminal" evidence="2">
    <location>
        <begin position="227"/>
        <end position="443"/>
    </location>
</feature>
<evidence type="ECO:0000259" key="2">
    <source>
        <dbReference type="Pfam" id="PF19289"/>
    </source>
</evidence>
<dbReference type="InterPro" id="IPR045570">
    <property type="entry name" value="Metalloprtase-TldD/E_cen_dom"/>
</dbReference>
<dbReference type="GO" id="GO:0008237">
    <property type="term" value="F:metallopeptidase activity"/>
    <property type="evidence" value="ECO:0007669"/>
    <property type="project" value="InterPro"/>
</dbReference>
<evidence type="ECO:0000313" key="4">
    <source>
        <dbReference type="EMBL" id="HGQ35481.1"/>
    </source>
</evidence>
<accession>A0A7C4NMA4</accession>
<evidence type="ECO:0000313" key="5">
    <source>
        <dbReference type="EMBL" id="HGQ64088.1"/>
    </source>
</evidence>
<dbReference type="GO" id="GO:0006508">
    <property type="term" value="P:proteolysis"/>
    <property type="evidence" value="ECO:0007669"/>
    <property type="project" value="InterPro"/>
</dbReference>
<protein>
    <submittedName>
        <fullName evidence="5">TldD/PmbA family protein</fullName>
    </submittedName>
</protein>
<dbReference type="EMBL" id="DTBD01000018">
    <property type="protein sequence ID" value="HGQ64088.1"/>
    <property type="molecule type" value="Genomic_DNA"/>
</dbReference>
<dbReference type="AlphaFoldDB" id="A0A7C4NMA4"/>
<dbReference type="Gene3D" id="3.30.2290.10">
    <property type="entry name" value="PmbA/TldD superfamily"/>
    <property type="match status" value="1"/>
</dbReference>
<dbReference type="InterPro" id="IPR036059">
    <property type="entry name" value="TldD/PmbA_sf"/>
</dbReference>
<dbReference type="PANTHER" id="PTHR43421:SF1">
    <property type="entry name" value="METALLOPROTEASE PMBA"/>
    <property type="match status" value="1"/>
</dbReference>
<dbReference type="Pfam" id="PF19290">
    <property type="entry name" value="PmbA_TldD_2nd"/>
    <property type="match status" value="1"/>
</dbReference>
<organism evidence="5">
    <name type="scientific">Ignisphaera aggregans</name>
    <dbReference type="NCBI Taxonomy" id="334771"/>
    <lineage>
        <taxon>Archaea</taxon>
        <taxon>Thermoproteota</taxon>
        <taxon>Thermoprotei</taxon>
        <taxon>Desulfurococcales</taxon>
        <taxon>Desulfurococcaceae</taxon>
        <taxon>Ignisphaera</taxon>
    </lineage>
</organism>
<dbReference type="PANTHER" id="PTHR43421">
    <property type="entry name" value="METALLOPROTEASE PMBA"/>
    <property type="match status" value="1"/>
</dbReference>
<dbReference type="InterPro" id="IPR047657">
    <property type="entry name" value="PmbA"/>
</dbReference>
<feature type="domain" description="Metalloprotease TldD/E N-terminal" evidence="1">
    <location>
        <begin position="25"/>
        <end position="89"/>
    </location>
</feature>
<evidence type="ECO:0000259" key="3">
    <source>
        <dbReference type="Pfam" id="PF19290"/>
    </source>
</evidence>
<gene>
    <name evidence="5" type="ORF">ENU08_02445</name>
    <name evidence="4" type="ORF">ENU41_02225</name>
</gene>
<dbReference type="EMBL" id="DTCK01000012">
    <property type="protein sequence ID" value="HGQ35481.1"/>
    <property type="molecule type" value="Genomic_DNA"/>
</dbReference>
<comment type="caution">
    <text evidence="5">The sequence shown here is derived from an EMBL/GenBank/DDBJ whole genome shotgun (WGS) entry which is preliminary data.</text>
</comment>
<dbReference type="GO" id="GO:0005829">
    <property type="term" value="C:cytosol"/>
    <property type="evidence" value="ECO:0007669"/>
    <property type="project" value="TreeGrafter"/>
</dbReference>
<name>A0A7C4NMA4_9CREN</name>
<reference evidence="5" key="1">
    <citation type="journal article" date="2020" name="mSystems">
        <title>Genome- and Community-Level Interaction Insights into Carbon Utilization and Element Cycling Functions of Hydrothermarchaeota in Hydrothermal Sediment.</title>
        <authorList>
            <person name="Zhou Z."/>
            <person name="Liu Y."/>
            <person name="Xu W."/>
            <person name="Pan J."/>
            <person name="Luo Z.H."/>
            <person name="Li M."/>
        </authorList>
    </citation>
    <scope>NUCLEOTIDE SEQUENCE [LARGE SCALE GENOMIC DNA]</scope>
    <source>
        <strain evidence="5">SpSt-637</strain>
        <strain evidence="4">SpSt-667</strain>
    </source>
</reference>
<dbReference type="InterPro" id="IPR002510">
    <property type="entry name" value="Metalloprtase-TldD/E_N"/>
</dbReference>